<evidence type="ECO:0000256" key="3">
    <source>
        <dbReference type="ARBA" id="ARBA00022737"/>
    </source>
</evidence>
<keyword evidence="5" id="KW-0862">Zinc</keyword>
<evidence type="ECO:0000313" key="12">
    <source>
        <dbReference type="Proteomes" id="UP001328107"/>
    </source>
</evidence>
<dbReference type="FunFam" id="3.30.160.60:FF:004537">
    <property type="match status" value="1"/>
</dbReference>
<feature type="region of interest" description="Disordered" evidence="8">
    <location>
        <begin position="78"/>
        <end position="106"/>
    </location>
</feature>
<feature type="region of interest" description="Disordered" evidence="8">
    <location>
        <begin position="28"/>
        <end position="63"/>
    </location>
</feature>
<evidence type="ECO:0000256" key="8">
    <source>
        <dbReference type="SAM" id="MobiDB-lite"/>
    </source>
</evidence>
<gene>
    <name evidence="11" type="ORF">PMAYCL1PPCAC_29158</name>
</gene>
<dbReference type="InterPro" id="IPR036236">
    <property type="entry name" value="Znf_C2H2_sf"/>
</dbReference>
<feature type="domain" description="C2H2-type" evidence="10">
    <location>
        <begin position="292"/>
        <end position="320"/>
    </location>
</feature>
<evidence type="ECO:0000256" key="1">
    <source>
        <dbReference type="ARBA" id="ARBA00004123"/>
    </source>
</evidence>
<keyword evidence="6" id="KW-0539">Nucleus</keyword>
<dbReference type="PROSITE" id="PS00028">
    <property type="entry name" value="ZINC_FINGER_C2H2_1"/>
    <property type="match status" value="7"/>
</dbReference>
<feature type="compositionally biased region" description="Basic and acidic residues" evidence="8">
    <location>
        <begin position="578"/>
        <end position="593"/>
    </location>
</feature>
<dbReference type="EMBL" id="BTRK01000006">
    <property type="protein sequence ID" value="GMR58963.1"/>
    <property type="molecule type" value="Genomic_DNA"/>
</dbReference>
<dbReference type="PANTHER" id="PTHR24388">
    <property type="entry name" value="ZINC FINGER PROTEIN"/>
    <property type="match status" value="1"/>
</dbReference>
<dbReference type="Pfam" id="PF13912">
    <property type="entry name" value="zf-C2H2_6"/>
    <property type="match status" value="1"/>
</dbReference>
<feature type="domain" description="C2H2-type" evidence="10">
    <location>
        <begin position="433"/>
        <end position="456"/>
    </location>
</feature>
<comment type="caution">
    <text evidence="11">The sequence shown here is derived from an EMBL/GenBank/DDBJ whole genome shotgun (WGS) entry which is preliminary data.</text>
</comment>
<keyword evidence="9" id="KW-0732">Signal</keyword>
<feature type="domain" description="C2H2-type" evidence="10">
    <location>
        <begin position="323"/>
        <end position="345"/>
    </location>
</feature>
<name>A0AAN5IAM9_9BILA</name>
<dbReference type="Gene3D" id="3.30.160.60">
    <property type="entry name" value="Classic Zinc Finger"/>
    <property type="match status" value="5"/>
</dbReference>
<proteinExistence type="predicted"/>
<dbReference type="Pfam" id="PF00096">
    <property type="entry name" value="zf-C2H2"/>
    <property type="match status" value="2"/>
</dbReference>
<feature type="domain" description="C2H2-type" evidence="10">
    <location>
        <begin position="361"/>
        <end position="389"/>
    </location>
</feature>
<keyword evidence="12" id="KW-1185">Reference proteome</keyword>
<accession>A0AAN5IAM9</accession>
<dbReference type="PROSITE" id="PS50157">
    <property type="entry name" value="ZINC_FINGER_C2H2_2"/>
    <property type="match status" value="7"/>
</dbReference>
<feature type="non-terminal residue" evidence="11">
    <location>
        <position position="1"/>
    </location>
</feature>
<feature type="compositionally biased region" description="Basic and acidic residues" evidence="8">
    <location>
        <begin position="30"/>
        <end position="44"/>
    </location>
</feature>
<sequence>PSHFFPSIIRLLTIHSLLVMRRSARNAAKRVKEEEEKEKEETVIKRKRMPKEEETETVEIPLFTNDRRSPVMVKEELIEREEVETKEEGELSEEEEEGEGEDEGEFTIDDAQMDELFPRASKDKAVIPCPLCQKSCIGKYGLEHHFRKEHKEDDIPSVFECELCDKSYKRYSCLQKHKRLTHLRKIKGKKEGAVPCPLCDAKFSGNYVLSDHLRLEHGEVDIRPFECDICGLPNRTANALRNHKKKHLPARGEFHCEICEMHFPKYTGLERHQKQRHGMVTDSALAMQPKEFPCPLCENRFSYQSHLDTHLEKDHADVDTGNFECSTCGRCFKTHRAVVAHRKTHQITPFDARNGESEYKFPCDLCARRFEKWEGLVFHQRQVHQTVSEECKKLEKEIDYGVQCPVCEQYYKGNHALSCHIQKDHPDFEGRLFVCLDCDAAFKHYARLRQHRTHKHGVPVKFKQGYLKANPELKRVKDAERRMKRSITGRSHNGGDDIKVEIEEGEEISEEMLLRLTNGDGFIKEEPIDWDEVEEEEHEAKPGTSALNLVWKQPKVEEEDSLSDSGGLCIDEGSEGTSSERLRLVKKEEPVCA</sequence>
<feature type="region of interest" description="Disordered" evidence="8">
    <location>
        <begin position="536"/>
        <end position="593"/>
    </location>
</feature>
<evidence type="ECO:0000256" key="6">
    <source>
        <dbReference type="ARBA" id="ARBA00023242"/>
    </source>
</evidence>
<dbReference type="GO" id="GO:0000981">
    <property type="term" value="F:DNA-binding transcription factor activity, RNA polymerase II-specific"/>
    <property type="evidence" value="ECO:0007669"/>
    <property type="project" value="TreeGrafter"/>
</dbReference>
<feature type="signal peptide" evidence="9">
    <location>
        <begin position="1"/>
        <end position="24"/>
    </location>
</feature>
<evidence type="ECO:0000313" key="11">
    <source>
        <dbReference type="EMBL" id="GMR58963.1"/>
    </source>
</evidence>
<keyword evidence="2" id="KW-0479">Metal-binding</keyword>
<dbReference type="PANTHER" id="PTHR24388:SF54">
    <property type="entry name" value="PROTEIN ESCARGOT"/>
    <property type="match status" value="1"/>
</dbReference>
<feature type="chain" id="PRO_5042921994" description="C2H2-type domain-containing protein" evidence="9">
    <location>
        <begin position="25"/>
        <end position="593"/>
    </location>
</feature>
<dbReference type="GO" id="GO:0005634">
    <property type="term" value="C:nucleus"/>
    <property type="evidence" value="ECO:0007669"/>
    <property type="project" value="UniProtKB-SubCell"/>
</dbReference>
<dbReference type="GO" id="GO:0000978">
    <property type="term" value="F:RNA polymerase II cis-regulatory region sequence-specific DNA binding"/>
    <property type="evidence" value="ECO:0007669"/>
    <property type="project" value="TreeGrafter"/>
</dbReference>
<dbReference type="InterPro" id="IPR013087">
    <property type="entry name" value="Znf_C2H2_type"/>
</dbReference>
<evidence type="ECO:0000256" key="2">
    <source>
        <dbReference type="ARBA" id="ARBA00022723"/>
    </source>
</evidence>
<dbReference type="InterPro" id="IPR050527">
    <property type="entry name" value="Snail/Krueppel_Znf"/>
</dbReference>
<dbReference type="GO" id="GO:0008270">
    <property type="term" value="F:zinc ion binding"/>
    <property type="evidence" value="ECO:0007669"/>
    <property type="project" value="UniProtKB-KW"/>
</dbReference>
<keyword evidence="3" id="KW-0677">Repeat</keyword>
<organism evidence="11 12">
    <name type="scientific">Pristionchus mayeri</name>
    <dbReference type="NCBI Taxonomy" id="1317129"/>
    <lineage>
        <taxon>Eukaryota</taxon>
        <taxon>Metazoa</taxon>
        <taxon>Ecdysozoa</taxon>
        <taxon>Nematoda</taxon>
        <taxon>Chromadorea</taxon>
        <taxon>Rhabditida</taxon>
        <taxon>Rhabditina</taxon>
        <taxon>Diplogasteromorpha</taxon>
        <taxon>Diplogasteroidea</taxon>
        <taxon>Neodiplogasteridae</taxon>
        <taxon>Pristionchus</taxon>
    </lineage>
</organism>
<dbReference type="SMART" id="SM00355">
    <property type="entry name" value="ZnF_C2H2"/>
    <property type="match status" value="10"/>
</dbReference>
<protein>
    <recommendedName>
        <fullName evidence="10">C2H2-type domain-containing protein</fullName>
    </recommendedName>
</protein>
<keyword evidence="4 7" id="KW-0863">Zinc-finger</keyword>
<feature type="domain" description="C2H2-type" evidence="10">
    <location>
        <begin position="225"/>
        <end position="252"/>
    </location>
</feature>
<reference evidence="12" key="1">
    <citation type="submission" date="2022-10" db="EMBL/GenBank/DDBJ databases">
        <title>Genome assembly of Pristionchus species.</title>
        <authorList>
            <person name="Yoshida K."/>
            <person name="Sommer R.J."/>
        </authorList>
    </citation>
    <scope>NUCLEOTIDE SEQUENCE [LARGE SCALE GENOMIC DNA]</scope>
    <source>
        <strain evidence="12">RS5460</strain>
    </source>
</reference>
<evidence type="ECO:0000256" key="9">
    <source>
        <dbReference type="SAM" id="SignalP"/>
    </source>
</evidence>
<dbReference type="SUPFAM" id="SSF57667">
    <property type="entry name" value="beta-beta-alpha zinc fingers"/>
    <property type="match status" value="3"/>
</dbReference>
<evidence type="ECO:0000256" key="5">
    <source>
        <dbReference type="ARBA" id="ARBA00022833"/>
    </source>
</evidence>
<comment type="subcellular location">
    <subcellularLocation>
        <location evidence="1">Nucleus</location>
    </subcellularLocation>
</comment>
<evidence type="ECO:0000256" key="4">
    <source>
        <dbReference type="ARBA" id="ARBA00022771"/>
    </source>
</evidence>
<feature type="domain" description="C2H2-type" evidence="10">
    <location>
        <begin position="159"/>
        <end position="187"/>
    </location>
</feature>
<dbReference type="AlphaFoldDB" id="A0AAN5IAM9"/>
<feature type="domain" description="C2H2-type" evidence="10">
    <location>
        <begin position="254"/>
        <end position="277"/>
    </location>
</feature>
<evidence type="ECO:0000256" key="7">
    <source>
        <dbReference type="PROSITE-ProRule" id="PRU00042"/>
    </source>
</evidence>
<dbReference type="Proteomes" id="UP001328107">
    <property type="component" value="Unassembled WGS sequence"/>
</dbReference>
<evidence type="ECO:0000259" key="10">
    <source>
        <dbReference type="PROSITE" id="PS50157"/>
    </source>
</evidence>